<dbReference type="GO" id="GO:0004190">
    <property type="term" value="F:aspartic-type endopeptidase activity"/>
    <property type="evidence" value="ECO:0007669"/>
    <property type="project" value="InterPro"/>
</dbReference>
<dbReference type="InterPro" id="IPR000045">
    <property type="entry name" value="Prepilin_IV_endopep_pep"/>
</dbReference>
<keyword evidence="2" id="KW-0472">Membrane</keyword>
<evidence type="ECO:0000313" key="4">
    <source>
        <dbReference type="EMBL" id="QDP97644.1"/>
    </source>
</evidence>
<dbReference type="PANTHER" id="PTHR30487">
    <property type="entry name" value="TYPE 4 PREPILIN-LIKE PROTEINS LEADER PEPTIDE-PROCESSING ENZYME"/>
    <property type="match status" value="1"/>
</dbReference>
<comment type="similarity">
    <text evidence="1">Belongs to the peptidase A24 family.</text>
</comment>
<keyword evidence="2" id="KW-0812">Transmembrane</keyword>
<dbReference type="RefSeq" id="WP_143987601.1">
    <property type="nucleotide sequence ID" value="NZ_CP041692.1"/>
</dbReference>
<dbReference type="EMBL" id="CP041692">
    <property type="protein sequence ID" value="QDP97644.1"/>
    <property type="molecule type" value="Genomic_DNA"/>
</dbReference>
<protein>
    <submittedName>
        <fullName evidence="4">Prepilin peptidase</fullName>
    </submittedName>
</protein>
<keyword evidence="5" id="KW-1185">Reference proteome</keyword>
<evidence type="ECO:0000259" key="3">
    <source>
        <dbReference type="Pfam" id="PF01478"/>
    </source>
</evidence>
<dbReference type="GO" id="GO:0005886">
    <property type="term" value="C:plasma membrane"/>
    <property type="evidence" value="ECO:0007669"/>
    <property type="project" value="TreeGrafter"/>
</dbReference>
<reference evidence="4 5" key="1">
    <citation type="submission" date="2019-07" db="EMBL/GenBank/DDBJ databases">
        <title>Microlunatus dokdonensis sp. nov. isolated from the rhizospheric soil of the wild plant Elymus tsukushiensis.</title>
        <authorList>
            <person name="Ghim S.-Y."/>
            <person name="Hwang Y.-J."/>
            <person name="Son J.-S."/>
            <person name="Shin J.-H."/>
        </authorList>
    </citation>
    <scope>NUCLEOTIDE SEQUENCE [LARGE SCALE GENOMIC DNA]</scope>
    <source>
        <strain evidence="4 5">KUDC0627</strain>
    </source>
</reference>
<feature type="transmembrane region" description="Helical" evidence="2">
    <location>
        <begin position="192"/>
        <end position="212"/>
    </location>
</feature>
<feature type="transmembrane region" description="Helical" evidence="2">
    <location>
        <begin position="90"/>
        <end position="112"/>
    </location>
</feature>
<sequence>MLLASPGPTVIAAAVILLAALATGVGAPVVLRRLPEPVPPPDADARVQQEYAAKPGYRSLARPRFIGCCVAMSALAMIICTTARPPADWACWLVFGTVGVLLAAIDAATSWLPSRLIYPGWLAMALATVVTVALTDRPRIDLFITIVGGAVLAGLGYLLLWLVTAGRSVAFGDVRLMPLVGAVAGTMGWPGLYWSVLLGSVIGAVIGIGRLIARRRGPFPYAPALVAGPYATALLTALF</sequence>
<feature type="transmembrane region" description="Helical" evidence="2">
    <location>
        <begin position="64"/>
        <end position="83"/>
    </location>
</feature>
<feature type="transmembrane region" description="Helical" evidence="2">
    <location>
        <begin position="142"/>
        <end position="163"/>
    </location>
</feature>
<feature type="domain" description="Prepilin type IV endopeptidase peptidase" evidence="3">
    <location>
        <begin position="94"/>
        <end position="208"/>
    </location>
</feature>
<evidence type="ECO:0000256" key="1">
    <source>
        <dbReference type="ARBA" id="ARBA00005801"/>
    </source>
</evidence>
<organism evidence="4 5">
    <name type="scientific">Microlunatus elymi</name>
    <dbReference type="NCBI Taxonomy" id="2596828"/>
    <lineage>
        <taxon>Bacteria</taxon>
        <taxon>Bacillati</taxon>
        <taxon>Actinomycetota</taxon>
        <taxon>Actinomycetes</taxon>
        <taxon>Propionibacteriales</taxon>
        <taxon>Propionibacteriaceae</taxon>
        <taxon>Microlunatus</taxon>
    </lineage>
</organism>
<dbReference type="AlphaFoldDB" id="A0A516Q2I8"/>
<gene>
    <name evidence="4" type="ORF">FOE78_18555</name>
</gene>
<dbReference type="Proteomes" id="UP000319263">
    <property type="component" value="Chromosome"/>
</dbReference>
<dbReference type="InterPro" id="IPR050882">
    <property type="entry name" value="Prepilin_peptidase/N-MTase"/>
</dbReference>
<dbReference type="PANTHER" id="PTHR30487:SF0">
    <property type="entry name" value="PREPILIN LEADER PEPTIDASE_N-METHYLTRANSFERASE-RELATED"/>
    <property type="match status" value="1"/>
</dbReference>
<name>A0A516Q2I8_9ACTN</name>
<evidence type="ECO:0000313" key="5">
    <source>
        <dbReference type="Proteomes" id="UP000319263"/>
    </source>
</evidence>
<proteinExistence type="inferred from homology"/>
<accession>A0A516Q2I8</accession>
<dbReference type="OrthoDB" id="3734500at2"/>
<dbReference type="KEGG" id="mik:FOE78_18555"/>
<feature type="transmembrane region" description="Helical" evidence="2">
    <location>
        <begin position="219"/>
        <end position="238"/>
    </location>
</feature>
<feature type="transmembrane region" description="Helical" evidence="2">
    <location>
        <begin position="118"/>
        <end position="135"/>
    </location>
</feature>
<dbReference type="GO" id="GO:0006465">
    <property type="term" value="P:signal peptide processing"/>
    <property type="evidence" value="ECO:0007669"/>
    <property type="project" value="TreeGrafter"/>
</dbReference>
<evidence type="ECO:0000256" key="2">
    <source>
        <dbReference type="SAM" id="Phobius"/>
    </source>
</evidence>
<keyword evidence="2" id="KW-1133">Transmembrane helix</keyword>
<dbReference type="Pfam" id="PF01478">
    <property type="entry name" value="Peptidase_A24"/>
    <property type="match status" value="1"/>
</dbReference>